<accession>A0A9P3L971</accession>
<dbReference type="PANTHER" id="PTHR40644:SF1">
    <property type="entry name" value="UPF0653 PROTEIN C607.02C"/>
    <property type="match status" value="1"/>
</dbReference>
<reference evidence="2 3" key="1">
    <citation type="submission" date="2021-08" db="EMBL/GenBank/DDBJ databases">
        <title>Draft Genome Sequence of Phanerochaete sordida strain YK-624.</title>
        <authorList>
            <person name="Mori T."/>
            <person name="Dohra H."/>
            <person name="Suzuki T."/>
            <person name="Kawagishi H."/>
            <person name="Hirai H."/>
        </authorList>
    </citation>
    <scope>NUCLEOTIDE SEQUENCE [LARGE SCALE GENOMIC DNA]</scope>
    <source>
        <strain evidence="2 3">YK-624</strain>
    </source>
</reference>
<feature type="compositionally biased region" description="Low complexity" evidence="1">
    <location>
        <begin position="105"/>
        <end position="115"/>
    </location>
</feature>
<sequence>MPHKRAKRSVREKQRSANGTNLAPGALALSTEAIPKGAARVLNAAKVQAEFHQKRRGEDDGSRPAKKRRTEPQEGKGKAAMKIMPGESLAHFNRRVEESMRSSVREAVQTSAAVARKVKKEEEEEKAARKASNSSKPARPASPTPQSKKKAGKAPAIDESDEEEPAAKPAKGGKAEKEKPTDFAAYKASAPRRLNDIAEAPPEFKKLPRGAKASKTADVSAKGTTSLRDGLLSMAQKAMLEGERERVIRAYRELKKRGATAV</sequence>
<dbReference type="OrthoDB" id="5876637at2759"/>
<comment type="caution">
    <text evidence="2">The sequence shown here is derived from an EMBL/GenBank/DDBJ whole genome shotgun (WGS) entry which is preliminary data.</text>
</comment>
<evidence type="ECO:0000256" key="1">
    <source>
        <dbReference type="SAM" id="MobiDB-lite"/>
    </source>
</evidence>
<dbReference type="AlphaFoldDB" id="A0A9P3L971"/>
<feature type="compositionally biased region" description="Basic and acidic residues" evidence="1">
    <location>
        <begin position="49"/>
        <end position="63"/>
    </location>
</feature>
<dbReference type="PANTHER" id="PTHR40644">
    <property type="entry name" value="UPF0653 PROTEIN C607.02C"/>
    <property type="match status" value="1"/>
</dbReference>
<feature type="region of interest" description="Disordered" evidence="1">
    <location>
        <begin position="1"/>
        <end position="27"/>
    </location>
</feature>
<feature type="compositionally biased region" description="Basic and acidic residues" evidence="1">
    <location>
        <begin position="94"/>
        <end position="104"/>
    </location>
</feature>
<feature type="region of interest" description="Disordered" evidence="1">
    <location>
        <begin position="49"/>
        <end position="225"/>
    </location>
</feature>
<evidence type="ECO:0000313" key="3">
    <source>
        <dbReference type="Proteomes" id="UP000703269"/>
    </source>
</evidence>
<dbReference type="Proteomes" id="UP000703269">
    <property type="component" value="Unassembled WGS sequence"/>
</dbReference>
<dbReference type="EMBL" id="BPQB01000002">
    <property type="protein sequence ID" value="GJE85422.1"/>
    <property type="molecule type" value="Genomic_DNA"/>
</dbReference>
<proteinExistence type="predicted"/>
<organism evidence="2 3">
    <name type="scientific">Phanerochaete sordida</name>
    <dbReference type="NCBI Taxonomy" id="48140"/>
    <lineage>
        <taxon>Eukaryota</taxon>
        <taxon>Fungi</taxon>
        <taxon>Dikarya</taxon>
        <taxon>Basidiomycota</taxon>
        <taxon>Agaricomycotina</taxon>
        <taxon>Agaricomycetes</taxon>
        <taxon>Polyporales</taxon>
        <taxon>Phanerochaetaceae</taxon>
        <taxon>Phanerochaete</taxon>
    </lineage>
</organism>
<name>A0A9P3L971_9APHY</name>
<gene>
    <name evidence="2" type="ORF">PsYK624_015010</name>
</gene>
<evidence type="ECO:0000313" key="2">
    <source>
        <dbReference type="EMBL" id="GJE85422.1"/>
    </source>
</evidence>
<keyword evidence="3" id="KW-1185">Reference proteome</keyword>
<protein>
    <submittedName>
        <fullName evidence="2">Uncharacterized protein</fullName>
    </submittedName>
</protein>